<evidence type="ECO:0000313" key="2">
    <source>
        <dbReference type="EMBL" id="WWC92554.1"/>
    </source>
</evidence>
<dbReference type="Pfam" id="PF11917">
    <property type="entry name" value="DUF3435"/>
    <property type="match status" value="1"/>
</dbReference>
<name>A0AAX4K609_9TREE</name>
<dbReference type="PANTHER" id="PTHR37535">
    <property type="entry name" value="FLUG DOMAIN PROTEIN"/>
    <property type="match status" value="1"/>
</dbReference>
<reference evidence="2 3" key="1">
    <citation type="submission" date="2024-01" db="EMBL/GenBank/DDBJ databases">
        <title>Comparative genomics of Cryptococcus and Kwoniella reveals pathogenesis evolution and contrasting modes of karyotype evolution via chromosome fusion or intercentromeric recombination.</title>
        <authorList>
            <person name="Coelho M.A."/>
            <person name="David-Palma M."/>
            <person name="Shea T."/>
            <person name="Bowers K."/>
            <person name="McGinley-Smith S."/>
            <person name="Mohammad A.W."/>
            <person name="Gnirke A."/>
            <person name="Yurkov A.M."/>
            <person name="Nowrousian M."/>
            <person name="Sun S."/>
            <person name="Cuomo C.A."/>
            <person name="Heitman J."/>
        </authorList>
    </citation>
    <scope>NUCLEOTIDE SEQUENCE [LARGE SCALE GENOMIC DNA]</scope>
    <source>
        <strain evidence="2 3">CBS 6074</strain>
    </source>
</reference>
<dbReference type="EMBL" id="CP144107">
    <property type="protein sequence ID" value="WWC92554.1"/>
    <property type="molecule type" value="Genomic_DNA"/>
</dbReference>
<gene>
    <name evidence="2" type="ORF">L201_007513</name>
</gene>
<feature type="compositionally biased region" description="Basic residues" evidence="1">
    <location>
        <begin position="1199"/>
        <end position="1220"/>
    </location>
</feature>
<feature type="compositionally biased region" description="Basic and acidic residues" evidence="1">
    <location>
        <begin position="651"/>
        <end position="661"/>
    </location>
</feature>
<evidence type="ECO:0008006" key="4">
    <source>
        <dbReference type="Google" id="ProtNLM"/>
    </source>
</evidence>
<dbReference type="PANTHER" id="PTHR37535:SF3">
    <property type="entry name" value="FLUG DOMAIN-CONTAINING PROTEIN"/>
    <property type="match status" value="1"/>
</dbReference>
<dbReference type="RefSeq" id="XP_066079316.1">
    <property type="nucleotide sequence ID" value="XM_066223219.1"/>
</dbReference>
<evidence type="ECO:0000256" key="1">
    <source>
        <dbReference type="SAM" id="MobiDB-lite"/>
    </source>
</evidence>
<feature type="compositionally biased region" description="Basic residues" evidence="1">
    <location>
        <begin position="1252"/>
        <end position="1262"/>
    </location>
</feature>
<protein>
    <recommendedName>
        <fullName evidence="4">Tyr recombinase domain-containing protein</fullName>
    </recommendedName>
</protein>
<keyword evidence="3" id="KW-1185">Reference proteome</keyword>
<feature type="compositionally biased region" description="Polar residues" evidence="1">
    <location>
        <begin position="662"/>
        <end position="715"/>
    </location>
</feature>
<accession>A0AAX4K609</accession>
<dbReference type="Proteomes" id="UP001355207">
    <property type="component" value="Chromosome 10"/>
</dbReference>
<feature type="region of interest" description="Disordered" evidence="1">
    <location>
        <begin position="1198"/>
        <end position="1262"/>
    </location>
</feature>
<dbReference type="AlphaFoldDB" id="A0AAX4K609"/>
<evidence type="ECO:0000313" key="3">
    <source>
        <dbReference type="Proteomes" id="UP001355207"/>
    </source>
</evidence>
<proteinExistence type="predicted"/>
<feature type="compositionally biased region" description="Polar residues" evidence="1">
    <location>
        <begin position="723"/>
        <end position="757"/>
    </location>
</feature>
<dbReference type="InterPro" id="IPR021842">
    <property type="entry name" value="DUF3435"/>
</dbReference>
<organism evidence="2 3">
    <name type="scientific">Kwoniella dendrophila CBS 6074</name>
    <dbReference type="NCBI Taxonomy" id="1295534"/>
    <lineage>
        <taxon>Eukaryota</taxon>
        <taxon>Fungi</taxon>
        <taxon>Dikarya</taxon>
        <taxon>Basidiomycota</taxon>
        <taxon>Agaricomycotina</taxon>
        <taxon>Tremellomycetes</taxon>
        <taxon>Tremellales</taxon>
        <taxon>Cryptococcaceae</taxon>
        <taxon>Kwoniella</taxon>
    </lineage>
</organism>
<dbReference type="GeneID" id="91098181"/>
<sequence>MSREGGGTLRQSTKKLTAAELRASRNVTSATTGETARTARKLKKLLRPSTLAHYQREMNQFRQHLAETYFDAQHPENMPTFEYWADGKTVDEVLGDGGPPLTVQILHAYMRWRVGGMSGKIGDYKVPSLASCHINLVTFWNAYEYFTDTYTPNSVLVSADTYINTTLKDEFGLHDETRARRTPDGAVLKDVIINTWSPDLTHTNTLSRVYQLATLAFQGCSASRIGAILRSTTSGYQTSEFDARALCYKDITVHLTPSDEPDDYNIATVDFRLRFTKTKEMSVGYFDAIVHSAAANRMHILQNRPHHLYETAIPGLNGPLFLLIIAIADGAIEDDPSLEWIFDPKCLEGLDTKQIKWKKEWLERPIFRRQLYESPDNMPSNDNSSIGELTHTNKAYSADSYNALLKKACTVAGYPVAFASHDLRTAAIQAMMALDTTRLEVLKLAIGHKLSQDTWALYMQGKNLLNFTDAIFGSGSTADKLSKLNQMSMEKDPNMPLWLSKDRLEQLLDEEDLYNIREEQRRIRSRNLARYGSIDLAPENIKHQLKKLTMEYKNAYEVLYRRYLTAEIQAYREKRLRIPTDPSKLANEIATEVQAIDIASQADAFPSADLVGDCIDAGTSVLMALDFSKANQIVELLKADGTEEDALEQLCKDHDPKRQNQDETSTVTSSRSVAQEVQSQQAGESSTTQTQSQAEVRATTSDHPPPSSFSQTATQPERIAELQSKQSSVSVENFSQPQSSSSIPNVPQETSKQSAVVSSLMEPEETPSPEDASIEGTCYALEAIMLMLMDPSTDKVKLGRMILDLPTKTIGVQGWYPGMMVKKINGVDTCPSCEKPIKDCVSSPKSKKTDRGTLMNKIKTHIFIETRDKAKEEALPDMISSYNQIQACPACLGIKVQELEYPTDQEVDAIKSYLVKEAESKWVLGWSNHFKYNHGAGEICSCGYVNTESREQQFMHLIVRHKLMVCSLGARIDNALRQQSKPTPLGPHHFPDPKYSLLDCAFHPDPAEWEQYCEYEFNQTIKLEGHHTWAARDDMVLLKAERDLRATLLEDLQNLLPIEIDATEQDTRAQAVIIHANSFVCSHFGRCFICLYDETKTWTDRMVYYHDRKDQRAHILLHFIQMFSDNHPHLKKIPANASKKTKSEIGNYSITYFNIIAYLKQIPQSCLPTSEEEWYDSLREFSNTMRLPQAVSAGLVKELRKKRKAKSTPKKSKSKKKKTKKSETESEETEESLSESGESDPFAHIPSLPSTPRKRKTSYKGT</sequence>
<feature type="region of interest" description="Disordered" evidence="1">
    <location>
        <begin position="651"/>
        <end position="773"/>
    </location>
</feature>